<dbReference type="GO" id="GO:1901135">
    <property type="term" value="P:carbohydrate derivative metabolic process"/>
    <property type="evidence" value="ECO:0007669"/>
    <property type="project" value="InterPro"/>
</dbReference>
<dbReference type="AlphaFoldDB" id="A0A7T1T8V6"/>
<dbReference type="GO" id="GO:0004347">
    <property type="term" value="F:glucose-6-phosphate isomerase activity"/>
    <property type="evidence" value="ECO:0007669"/>
    <property type="project" value="InterPro"/>
</dbReference>
<name>A0A7T1T8V6_9ACTN</name>
<dbReference type="Proteomes" id="UP000595046">
    <property type="component" value="Chromosome"/>
</dbReference>
<dbReference type="GO" id="GO:0097367">
    <property type="term" value="F:carbohydrate derivative binding"/>
    <property type="evidence" value="ECO:0007669"/>
    <property type="project" value="InterPro"/>
</dbReference>
<organism evidence="5 6">
    <name type="scientific">Streptomyces bathyalis</name>
    <dbReference type="NCBI Taxonomy" id="2710756"/>
    <lineage>
        <taxon>Bacteria</taxon>
        <taxon>Bacillati</taxon>
        <taxon>Actinomycetota</taxon>
        <taxon>Actinomycetes</taxon>
        <taxon>Kitasatosporales</taxon>
        <taxon>Streptomycetaceae</taxon>
        <taxon>Streptomyces</taxon>
    </lineage>
</organism>
<reference evidence="6" key="1">
    <citation type="submission" date="2020-02" db="EMBL/GenBank/DDBJ databases">
        <title>Streptomyces sp. ASO4wet.</title>
        <authorList>
            <person name="Risdian C."/>
            <person name="Landwehr W."/>
            <person name="Schupp P."/>
            <person name="Wink J."/>
        </authorList>
    </citation>
    <scope>NUCLEOTIDE SEQUENCE [LARGE SCALE GENOMIC DNA]</scope>
    <source>
        <strain evidence="6">ASO4wet</strain>
    </source>
</reference>
<evidence type="ECO:0000259" key="4">
    <source>
        <dbReference type="Pfam" id="PF10432"/>
    </source>
</evidence>
<evidence type="ECO:0000256" key="1">
    <source>
        <dbReference type="ARBA" id="ARBA00010523"/>
    </source>
</evidence>
<dbReference type="RefSeq" id="WP_197352345.1">
    <property type="nucleotide sequence ID" value="NZ_CP048882.1"/>
</dbReference>
<protein>
    <submittedName>
        <fullName evidence="5">Mannose-6-phosphate isomerase</fullName>
    </submittedName>
</protein>
<proteinExistence type="inferred from homology"/>
<dbReference type="KEGG" id="sbat:G4Z16_21530"/>
<dbReference type="Gene3D" id="3.40.50.10490">
    <property type="entry name" value="Glucose-6-phosphate isomerase like protein, domain 1"/>
    <property type="match status" value="1"/>
</dbReference>
<accession>A0A7T1T8V6</accession>
<keyword evidence="2 5" id="KW-0413">Isomerase</keyword>
<dbReference type="SUPFAM" id="SSF53697">
    <property type="entry name" value="SIS domain"/>
    <property type="match status" value="2"/>
</dbReference>
<evidence type="ECO:0000256" key="2">
    <source>
        <dbReference type="ARBA" id="ARBA00023235"/>
    </source>
</evidence>
<comment type="similarity">
    <text evidence="1">Belongs to the PGI/PMI family.</text>
</comment>
<sequence length="418" mass="42320">MLDESQLDSPEALARADTHALLRGTAEAGAHVRTAVRRATETGLSALRPDGRPRAVFVAGPGPAPACAADLLSALANGALPVTLLRPSGPLAAPGALRWTLPGWAGSLDLLLVTTPDGDEAGLTMLIEQAYRRGCTVVTVSPADVPVAELTRETHGLAVPLSTAPPAAWRGPADGAPARNGAGPAQEAPAAGESGADLPPVPHPQPVGPRMSVVPGLLWPMLTPLLVLFDRVGLFAAGDEALASLADRLDRVAERCGPAVATYSNPAKSLATELTGTLPLLWSEGAVAGAVARHSAATLAALPGLPALAAGLPEAMAAHGALLSGSLSPGSGLDDFFRDRVEEPESLHARIVLMRDQAPGTESAVVAARDLAYGHDAPLSELEPAEGSSPLESAAELIATVDFAAVYLALADSGAPSP</sequence>
<dbReference type="InterPro" id="IPR019490">
    <property type="entry name" value="Glu6P/Mann6P_isomerase_C"/>
</dbReference>
<dbReference type="GO" id="GO:0004476">
    <property type="term" value="F:mannose-6-phosphate isomerase activity"/>
    <property type="evidence" value="ECO:0007669"/>
    <property type="project" value="InterPro"/>
</dbReference>
<dbReference type="Pfam" id="PF10432">
    <property type="entry name" value="bact-PGI_C"/>
    <property type="match status" value="1"/>
</dbReference>
<evidence type="ECO:0000256" key="3">
    <source>
        <dbReference type="SAM" id="MobiDB-lite"/>
    </source>
</evidence>
<feature type="domain" description="Bifunctional glucose-6-phosphate/mannose-6-phosphate isomerase C-terminal" evidence="4">
    <location>
        <begin position="265"/>
        <end position="416"/>
    </location>
</feature>
<feature type="region of interest" description="Disordered" evidence="3">
    <location>
        <begin position="162"/>
        <end position="203"/>
    </location>
</feature>
<keyword evidence="6" id="KW-1185">Reference proteome</keyword>
<dbReference type="InterPro" id="IPR046348">
    <property type="entry name" value="SIS_dom_sf"/>
</dbReference>
<evidence type="ECO:0000313" key="6">
    <source>
        <dbReference type="Proteomes" id="UP000595046"/>
    </source>
</evidence>
<dbReference type="GO" id="GO:0005975">
    <property type="term" value="P:carbohydrate metabolic process"/>
    <property type="evidence" value="ECO:0007669"/>
    <property type="project" value="InterPro"/>
</dbReference>
<evidence type="ECO:0000313" key="5">
    <source>
        <dbReference type="EMBL" id="QPP08551.1"/>
    </source>
</evidence>
<feature type="compositionally biased region" description="Low complexity" evidence="3">
    <location>
        <begin position="181"/>
        <end position="196"/>
    </location>
</feature>
<gene>
    <name evidence="5" type="ORF">G4Z16_21530</name>
</gene>
<dbReference type="EMBL" id="CP048882">
    <property type="protein sequence ID" value="QPP08551.1"/>
    <property type="molecule type" value="Genomic_DNA"/>
</dbReference>